<evidence type="ECO:0000256" key="1">
    <source>
        <dbReference type="SAM" id="Phobius"/>
    </source>
</evidence>
<dbReference type="OrthoDB" id="3218507at2"/>
<dbReference type="RefSeq" id="WP_088975783.1">
    <property type="nucleotide sequence ID" value="NZ_LT607753.1"/>
</dbReference>
<keyword evidence="1" id="KW-1133">Transmembrane helix</keyword>
<organism evidence="2 3">
    <name type="scientific">Micromonospora coxensis</name>
    <dbReference type="NCBI Taxonomy" id="356852"/>
    <lineage>
        <taxon>Bacteria</taxon>
        <taxon>Bacillati</taxon>
        <taxon>Actinomycetota</taxon>
        <taxon>Actinomycetes</taxon>
        <taxon>Micromonosporales</taxon>
        <taxon>Micromonosporaceae</taxon>
        <taxon>Micromonospora</taxon>
    </lineage>
</organism>
<evidence type="ECO:0000313" key="2">
    <source>
        <dbReference type="EMBL" id="SCG52449.1"/>
    </source>
</evidence>
<feature type="transmembrane region" description="Helical" evidence="1">
    <location>
        <begin position="18"/>
        <end position="42"/>
    </location>
</feature>
<keyword evidence="1" id="KW-0472">Membrane</keyword>
<keyword evidence="3" id="KW-1185">Reference proteome</keyword>
<proteinExistence type="predicted"/>
<keyword evidence="1" id="KW-0812">Transmembrane</keyword>
<sequence>MTYEPATAPRSNRRTLRIVLVVVGVVLALCCVGGAVGGYLVYGAVKEAVGPVSDATTSYLDAVRAGDHQRAYGLLCRERRERTPLAEFTRQQEAQPRLVGYEVGGVNVTTTNGRVRGSATVRLTTETGSASTQVFTLVKEDGAWRVCG</sequence>
<protein>
    <submittedName>
        <fullName evidence="2">Uncharacterized protein</fullName>
    </submittedName>
</protein>
<dbReference type="InterPro" id="IPR032710">
    <property type="entry name" value="NTF2-like_dom_sf"/>
</dbReference>
<name>A0A1C5I2V7_9ACTN</name>
<dbReference type="SUPFAM" id="SSF54427">
    <property type="entry name" value="NTF2-like"/>
    <property type="match status" value="1"/>
</dbReference>
<dbReference type="Proteomes" id="UP000198215">
    <property type="component" value="Chromosome I"/>
</dbReference>
<dbReference type="EMBL" id="LT607753">
    <property type="protein sequence ID" value="SCG52449.1"/>
    <property type="molecule type" value="Genomic_DNA"/>
</dbReference>
<gene>
    <name evidence="2" type="ORF">GA0070614_2121</name>
</gene>
<accession>A0A1C5I2V7</accession>
<reference evidence="3" key="1">
    <citation type="submission" date="2016-06" db="EMBL/GenBank/DDBJ databases">
        <authorList>
            <person name="Varghese N."/>
            <person name="Submissions Spin"/>
        </authorList>
    </citation>
    <scope>NUCLEOTIDE SEQUENCE [LARGE SCALE GENOMIC DNA]</scope>
    <source>
        <strain evidence="3">DSM 45161</strain>
    </source>
</reference>
<dbReference type="AlphaFoldDB" id="A0A1C5I2V7"/>
<evidence type="ECO:0000313" key="3">
    <source>
        <dbReference type="Proteomes" id="UP000198215"/>
    </source>
</evidence>